<keyword evidence="4" id="KW-1185">Reference proteome</keyword>
<proteinExistence type="predicted"/>
<comment type="caution">
    <text evidence="3">The sequence shown here is derived from an EMBL/GenBank/DDBJ whole genome shotgun (WGS) entry which is preliminary data.</text>
</comment>
<evidence type="ECO:0000256" key="1">
    <source>
        <dbReference type="SAM" id="MobiDB-lite"/>
    </source>
</evidence>
<accession>A0AAD5V533</accession>
<evidence type="ECO:0000313" key="4">
    <source>
        <dbReference type="Proteomes" id="UP001212997"/>
    </source>
</evidence>
<protein>
    <submittedName>
        <fullName evidence="3">Uncharacterized protein</fullName>
    </submittedName>
</protein>
<gene>
    <name evidence="3" type="ORF">NLI96_g4351</name>
</gene>
<dbReference type="Proteomes" id="UP001212997">
    <property type="component" value="Unassembled WGS sequence"/>
</dbReference>
<keyword evidence="2" id="KW-0472">Membrane</keyword>
<dbReference type="AlphaFoldDB" id="A0AAD5V533"/>
<organism evidence="3 4">
    <name type="scientific">Meripilus lineatus</name>
    <dbReference type="NCBI Taxonomy" id="2056292"/>
    <lineage>
        <taxon>Eukaryota</taxon>
        <taxon>Fungi</taxon>
        <taxon>Dikarya</taxon>
        <taxon>Basidiomycota</taxon>
        <taxon>Agaricomycotina</taxon>
        <taxon>Agaricomycetes</taxon>
        <taxon>Polyporales</taxon>
        <taxon>Meripilaceae</taxon>
        <taxon>Meripilus</taxon>
    </lineage>
</organism>
<sequence length="423" mass="45919">MSDYNYTIDDSSSVLTFLPYSDGSSSGGWQTWFSTAGFNKEGGQESIGDSRHTTAFPGASVTMTFHGTAIYLYGNATCTYEVTVDSQTYPQQIPTSDTVLLYSQTGLNPGKHSFNLTAHPDGNGAQSLFFDYAVFTDVIPGANAALIPLQIDNQDNTKLQYEGTWMTQRDAQIPNRASPKPYRETSMYRSNVSLTFNQAIAIAINGPRNWGHWVYNVFLDDELTQYNASTWWLIGNTTLYYQSGLNPNKTYTLNVAHEGDSEFFSFSLNDITVWTVGSSDQTTVSSSKTIDTPPSSPPSQPSLSSSSSGSRNHVGVIVGPVIAAIAVIVGVIVLLFYRARTRRKATESNDVGPMLGEVTPYPKNQKPPTPLLTATTAATNIPSLATSSHIMETSTTAVDTSLEKQDTSSISPPPPAYTEIFSC</sequence>
<name>A0AAD5V533_9APHY</name>
<feature type="region of interest" description="Disordered" evidence="1">
    <location>
        <begin position="346"/>
        <end position="368"/>
    </location>
</feature>
<dbReference type="EMBL" id="JANAWD010000126">
    <property type="protein sequence ID" value="KAJ3486282.1"/>
    <property type="molecule type" value="Genomic_DNA"/>
</dbReference>
<reference evidence="3" key="1">
    <citation type="submission" date="2022-07" db="EMBL/GenBank/DDBJ databases">
        <title>Genome Sequence of Physisporinus lineatus.</title>
        <authorList>
            <person name="Buettner E."/>
        </authorList>
    </citation>
    <scope>NUCLEOTIDE SEQUENCE</scope>
    <source>
        <strain evidence="3">VT162</strain>
    </source>
</reference>
<dbReference type="Gene3D" id="2.60.120.260">
    <property type="entry name" value="Galactose-binding domain-like"/>
    <property type="match status" value="2"/>
</dbReference>
<feature type="region of interest" description="Disordered" evidence="1">
    <location>
        <begin position="283"/>
        <end position="309"/>
    </location>
</feature>
<evidence type="ECO:0000256" key="2">
    <source>
        <dbReference type="SAM" id="Phobius"/>
    </source>
</evidence>
<keyword evidence="2" id="KW-1133">Transmembrane helix</keyword>
<keyword evidence="2" id="KW-0812">Transmembrane</keyword>
<evidence type="ECO:0000313" key="3">
    <source>
        <dbReference type="EMBL" id="KAJ3486282.1"/>
    </source>
</evidence>
<feature type="transmembrane region" description="Helical" evidence="2">
    <location>
        <begin position="314"/>
        <end position="337"/>
    </location>
</feature>